<dbReference type="PANTHER" id="PTHR33471:SF7">
    <property type="entry name" value="ATP-DEPENDENT ZINC METALLOPROTEASE-RELATED"/>
    <property type="match status" value="1"/>
</dbReference>
<dbReference type="GO" id="GO:0004176">
    <property type="term" value="F:ATP-dependent peptidase activity"/>
    <property type="evidence" value="ECO:0007669"/>
    <property type="project" value="InterPro"/>
</dbReference>
<evidence type="ECO:0000313" key="3">
    <source>
        <dbReference type="EMBL" id="CAD9580401.1"/>
    </source>
</evidence>
<evidence type="ECO:0008006" key="4">
    <source>
        <dbReference type="Google" id="ProtNLM"/>
    </source>
</evidence>
<dbReference type="EMBL" id="HBGY01015601">
    <property type="protein sequence ID" value="CAD9580401.1"/>
    <property type="molecule type" value="Transcribed_RNA"/>
</dbReference>
<sequence length="392" mass="41663">MKLNLSLFLLSIGAAPSSAFVHHGSLAGSSQRMVSLFAVNEDEIAALRAQAAKAREQANALAKELGKDISEPKKVAVIERKSLSASEIASLTGSVAFEGGDATAQVEKLDSLVSTGEFSMWKKATREQSNSSGMFRSLRPYPVSLNMLEQRSGDLLNGKSLGVDGEMDVNLNDFKDATIAVTLGSTVAAIASLAFLPENVGATVCYLFALIPVGFIAVGSSAPGAIAAAIVAAKGEADDKEAREDRICRHEAAHFLCGYMCGLPVKEYSITDNGFPCVEFHESSEGKIINREFSSEEIAALAVVAMSGSVAEAIKFSQARGGGNDLLQLENFFRRSADFIGAAKQQDLTRWGALASYQILRDYSSTFESLVEAFKVKKSVSECVAIVEGTEC</sequence>
<protein>
    <recommendedName>
        <fullName evidence="4">Peptidase M41 domain-containing protein</fullName>
    </recommendedName>
</protein>
<dbReference type="GO" id="GO:0006508">
    <property type="term" value="P:proteolysis"/>
    <property type="evidence" value="ECO:0007669"/>
    <property type="project" value="InterPro"/>
</dbReference>
<reference evidence="3" key="1">
    <citation type="submission" date="2021-01" db="EMBL/GenBank/DDBJ databases">
        <authorList>
            <person name="Corre E."/>
            <person name="Pelletier E."/>
            <person name="Niang G."/>
            <person name="Scheremetjew M."/>
            <person name="Finn R."/>
            <person name="Kale V."/>
            <person name="Holt S."/>
            <person name="Cochrane G."/>
            <person name="Meng A."/>
            <person name="Brown T."/>
            <person name="Cohen L."/>
        </authorList>
    </citation>
    <scope>NUCLEOTIDE SEQUENCE</scope>
    <source>
        <strain evidence="3">B650</strain>
    </source>
</reference>
<evidence type="ECO:0000256" key="2">
    <source>
        <dbReference type="SAM" id="SignalP"/>
    </source>
</evidence>
<proteinExistence type="predicted"/>
<gene>
    <name evidence="3" type="ORF">LDAN0321_LOCUS10115</name>
</gene>
<dbReference type="GO" id="GO:0004222">
    <property type="term" value="F:metalloendopeptidase activity"/>
    <property type="evidence" value="ECO:0007669"/>
    <property type="project" value="InterPro"/>
</dbReference>
<feature type="coiled-coil region" evidence="1">
    <location>
        <begin position="37"/>
        <end position="64"/>
    </location>
</feature>
<keyword evidence="1" id="KW-0175">Coiled coil</keyword>
<keyword evidence="2" id="KW-0732">Signal</keyword>
<name>A0A7S2KN54_9STRA</name>
<evidence type="ECO:0000256" key="1">
    <source>
        <dbReference type="SAM" id="Coils"/>
    </source>
</evidence>
<accession>A0A7S2KN54</accession>
<feature type="chain" id="PRO_5030699985" description="Peptidase M41 domain-containing protein" evidence="2">
    <location>
        <begin position="20"/>
        <end position="392"/>
    </location>
</feature>
<dbReference type="InterPro" id="IPR037219">
    <property type="entry name" value="Peptidase_M41-like"/>
</dbReference>
<organism evidence="3">
    <name type="scientific">Leptocylindrus danicus</name>
    <dbReference type="NCBI Taxonomy" id="163516"/>
    <lineage>
        <taxon>Eukaryota</taxon>
        <taxon>Sar</taxon>
        <taxon>Stramenopiles</taxon>
        <taxon>Ochrophyta</taxon>
        <taxon>Bacillariophyta</taxon>
        <taxon>Coscinodiscophyceae</taxon>
        <taxon>Chaetocerotophycidae</taxon>
        <taxon>Leptocylindrales</taxon>
        <taxon>Leptocylindraceae</taxon>
        <taxon>Leptocylindrus</taxon>
    </lineage>
</organism>
<dbReference type="SUPFAM" id="SSF140990">
    <property type="entry name" value="FtsH protease domain-like"/>
    <property type="match status" value="1"/>
</dbReference>
<dbReference type="Gene3D" id="1.20.58.760">
    <property type="entry name" value="Peptidase M41"/>
    <property type="match status" value="1"/>
</dbReference>
<feature type="signal peptide" evidence="2">
    <location>
        <begin position="1"/>
        <end position="19"/>
    </location>
</feature>
<dbReference type="AlphaFoldDB" id="A0A7S2KN54"/>
<dbReference type="PANTHER" id="PTHR33471">
    <property type="entry name" value="ATP-DEPENDENT ZINC METALLOPROTEASE-RELATED"/>
    <property type="match status" value="1"/>
</dbReference>
<dbReference type="GO" id="GO:0005524">
    <property type="term" value="F:ATP binding"/>
    <property type="evidence" value="ECO:0007669"/>
    <property type="project" value="InterPro"/>
</dbReference>